<dbReference type="AlphaFoldDB" id="U5VR18"/>
<dbReference type="PATRIC" id="fig|1246995.3.peg.972"/>
<keyword evidence="3" id="KW-1185">Reference proteome</keyword>
<evidence type="ECO:0000313" key="3">
    <source>
        <dbReference type="Proteomes" id="UP000017746"/>
    </source>
</evidence>
<dbReference type="eggNOG" id="COG4099">
    <property type="taxonomic scope" value="Bacteria"/>
</dbReference>
<sequence>MTDAAARLRATEPATWRDTASAWRSWASAAGRWAAELRSHAARLAAIWTGSAAAAVTTRLIRLIHRLTVFRLGCWAADQALSEFAADLARGRAMLAAAGESGVARQAILSLVARSDAATCERLNEQADTTTAEVGSTPPCTATPAEVQRWWQTLSPAQRREMLATRPGWVGAADGVPAGVRDLANRLTLEEAPGLDRLKERLDDGRWPRPYLMQLDTAQDGRAVVALGDPDRAGAVLTQVPGMTADLESFGKELARAERIAVRATELTPGASTSAILWLGYDAPDFVDEAANRSRAEAGAAGLRRFQDGLRATHLGEPAHQTLLGHSYGSLVVGEAAAERGLAADDVVFVGSPGVGVDSAAELHGAPAGRVWSSTSYTDVIQWAAVSPKSLVEDLIVGQAVPGGALTAFARPENDLFYGTNPSDPAFGARVFASRPDAGHDGYWNAGSESLDTLAAITTGQGDVIPR</sequence>
<dbReference type="OrthoDB" id="5969911at2"/>
<dbReference type="Pfam" id="PF06259">
    <property type="entry name" value="Abhydrolase_8"/>
    <property type="match status" value="1"/>
</dbReference>
<name>U5VR18_9ACTN</name>
<feature type="domain" description="DUF1023" evidence="1">
    <location>
        <begin position="216"/>
        <end position="383"/>
    </location>
</feature>
<protein>
    <recommendedName>
        <fullName evidence="1">DUF1023 domain-containing protein</fullName>
    </recommendedName>
</protein>
<dbReference type="EMBL" id="CP006272">
    <property type="protein sequence ID" value="AGZ39252.1"/>
    <property type="molecule type" value="Genomic_DNA"/>
</dbReference>
<gene>
    <name evidence="2" type="ORF">AFR_04815</name>
</gene>
<reference evidence="2 3" key="1">
    <citation type="journal article" date="2014" name="J. Biotechnol.">
        <title>Complete genome sequence of the actinobacterium Actinoplanes friuliensis HAG 010964, producer of the lipopeptide antibiotic friulimycin.</title>
        <authorList>
            <person name="Ruckert C."/>
            <person name="Szczepanowski R."/>
            <person name="Albersmeier A."/>
            <person name="Goesmann A."/>
            <person name="Fischer N."/>
            <person name="Steinkamper A."/>
            <person name="Puhler A."/>
            <person name="Biener R."/>
            <person name="Schwartz D."/>
            <person name="Kalinowski J."/>
        </authorList>
    </citation>
    <scope>NUCLEOTIDE SEQUENCE [LARGE SCALE GENOMIC DNA]</scope>
    <source>
        <strain evidence="2 3">DSM 7358</strain>
    </source>
</reference>
<dbReference type="STRING" id="1246995.AFR_04815"/>
<dbReference type="InterPro" id="IPR029058">
    <property type="entry name" value="AB_hydrolase_fold"/>
</dbReference>
<dbReference type="InterPro" id="IPR010427">
    <property type="entry name" value="DUF1023"/>
</dbReference>
<dbReference type="HOGENOM" id="CLU_025057_2_0_11"/>
<organism evidence="2 3">
    <name type="scientific">Actinoplanes friuliensis DSM 7358</name>
    <dbReference type="NCBI Taxonomy" id="1246995"/>
    <lineage>
        <taxon>Bacteria</taxon>
        <taxon>Bacillati</taxon>
        <taxon>Actinomycetota</taxon>
        <taxon>Actinomycetes</taxon>
        <taxon>Micromonosporales</taxon>
        <taxon>Micromonosporaceae</taxon>
        <taxon>Actinoplanes</taxon>
    </lineage>
</organism>
<dbReference type="ESTHER" id="9actn-u5vr18">
    <property type="family name" value="Duf_1023"/>
</dbReference>
<dbReference type="KEGG" id="afs:AFR_04815"/>
<proteinExistence type="predicted"/>
<dbReference type="SUPFAM" id="SSF53474">
    <property type="entry name" value="alpha/beta-Hydrolases"/>
    <property type="match status" value="1"/>
</dbReference>
<evidence type="ECO:0000313" key="2">
    <source>
        <dbReference type="EMBL" id="AGZ39252.1"/>
    </source>
</evidence>
<accession>U5VR18</accession>
<evidence type="ECO:0000259" key="1">
    <source>
        <dbReference type="Pfam" id="PF06259"/>
    </source>
</evidence>
<dbReference type="RefSeq" id="WP_023358284.1">
    <property type="nucleotide sequence ID" value="NC_022657.1"/>
</dbReference>
<dbReference type="Proteomes" id="UP000017746">
    <property type="component" value="Chromosome"/>
</dbReference>